<feature type="compositionally biased region" description="Low complexity" evidence="3">
    <location>
        <begin position="37"/>
        <end position="49"/>
    </location>
</feature>
<evidence type="ECO:0000256" key="2">
    <source>
        <dbReference type="PROSITE-ProRule" id="PRU00708"/>
    </source>
</evidence>
<dbReference type="RefSeq" id="XP_010936319.1">
    <property type="nucleotide sequence ID" value="XM_010938017.3"/>
</dbReference>
<dbReference type="Proteomes" id="UP000504607">
    <property type="component" value="Chromosome 13"/>
</dbReference>
<feature type="repeat" description="PPR" evidence="2">
    <location>
        <begin position="181"/>
        <end position="215"/>
    </location>
</feature>
<keyword evidence="4" id="KW-1185">Reference proteome</keyword>
<accession>A0A6I9SAT7</accession>
<feature type="repeat" description="PPR" evidence="2">
    <location>
        <begin position="492"/>
        <end position="526"/>
    </location>
</feature>
<dbReference type="Pfam" id="PF13041">
    <property type="entry name" value="PPR_2"/>
    <property type="match status" value="2"/>
</dbReference>
<evidence type="ECO:0000313" key="5">
    <source>
        <dbReference type="RefSeq" id="XP_010936319.1"/>
    </source>
</evidence>
<organism evidence="4 5">
    <name type="scientific">Elaeis guineensis var. tenera</name>
    <name type="common">Oil palm</name>
    <dbReference type="NCBI Taxonomy" id="51953"/>
    <lineage>
        <taxon>Eukaryota</taxon>
        <taxon>Viridiplantae</taxon>
        <taxon>Streptophyta</taxon>
        <taxon>Embryophyta</taxon>
        <taxon>Tracheophyta</taxon>
        <taxon>Spermatophyta</taxon>
        <taxon>Magnoliopsida</taxon>
        <taxon>Liliopsida</taxon>
        <taxon>Arecaceae</taxon>
        <taxon>Arecoideae</taxon>
        <taxon>Cocoseae</taxon>
        <taxon>Elaeidinae</taxon>
        <taxon>Elaeis</taxon>
    </lineage>
</organism>
<dbReference type="InterPro" id="IPR002885">
    <property type="entry name" value="PPR_rpt"/>
</dbReference>
<gene>
    <name evidence="5" type="primary">LOC105055974</name>
</gene>
<keyword evidence="1" id="KW-0677">Repeat</keyword>
<evidence type="ECO:0000313" key="4">
    <source>
        <dbReference type="Proteomes" id="UP000504607"/>
    </source>
</evidence>
<protein>
    <submittedName>
        <fullName evidence="5">Pentatricopeptide repeat-containing protein At1g26460, mitochondrial</fullName>
    </submittedName>
</protein>
<feature type="repeat" description="PPR" evidence="2">
    <location>
        <begin position="527"/>
        <end position="561"/>
    </location>
</feature>
<name>A0A6I9SAT7_ELAGV</name>
<dbReference type="InterPro" id="IPR044605">
    <property type="entry name" value="At1g26460-like"/>
</dbReference>
<evidence type="ECO:0000256" key="3">
    <source>
        <dbReference type="SAM" id="MobiDB-lite"/>
    </source>
</evidence>
<dbReference type="Gene3D" id="1.25.40.10">
    <property type="entry name" value="Tetratricopeptide repeat domain"/>
    <property type="match status" value="2"/>
</dbReference>
<dbReference type="InterPro" id="IPR011990">
    <property type="entry name" value="TPR-like_helical_dom_sf"/>
</dbReference>
<reference evidence="5" key="1">
    <citation type="submission" date="2025-08" db="UniProtKB">
        <authorList>
            <consortium name="RefSeq"/>
        </authorList>
    </citation>
    <scope>IDENTIFICATION</scope>
</reference>
<evidence type="ECO:0000256" key="1">
    <source>
        <dbReference type="ARBA" id="ARBA00022737"/>
    </source>
</evidence>
<dbReference type="PANTHER" id="PTHR47205">
    <property type="entry name" value="OS07G0599000 PROTEIN"/>
    <property type="match status" value="1"/>
</dbReference>
<dbReference type="GeneID" id="105055974"/>
<dbReference type="FunCoup" id="A0A6I9SAT7">
    <property type="interactions" value="2732"/>
</dbReference>
<dbReference type="InParanoid" id="A0A6I9SAT7"/>
<dbReference type="KEGG" id="egu:105055974"/>
<dbReference type="NCBIfam" id="TIGR00756">
    <property type="entry name" value="PPR"/>
    <property type="match status" value="3"/>
</dbReference>
<dbReference type="OrthoDB" id="185373at2759"/>
<feature type="region of interest" description="Disordered" evidence="3">
    <location>
        <begin position="37"/>
        <end position="66"/>
    </location>
</feature>
<dbReference type="AlphaFoldDB" id="A0A6I9SAT7"/>
<dbReference type="PROSITE" id="PS51375">
    <property type="entry name" value="PPR"/>
    <property type="match status" value="3"/>
</dbReference>
<proteinExistence type="predicted"/>
<sequence>MAAKVAILGRAHALLHKTLSPTTRLRAAISSIPFLSQEPQLQEPPSSSSDTAPLPPNPSTGSPFYQENWRVPNTGPGVALGGQSLVPLGGGAATRMMAFSQTQDVASLMDVFADWMTSQRWSDLKQLFEFWIRSLDATGKPNKPDVHLYNHYLRANLMMGATAGELLDLVAQMQEYQIAPNTASYNLVLKAMYQARESEAAEKLVDRMLQTGTLPDDESYNLVIGLLILMNQVDSALKYLDLTLKSGYMLSLSVFSDCVRTCVNAGRLDMLSSIIEKCKTTDQNKALCPSWNLCIYIAEVALQADHSKLVCFSLEFFARWIARGENARPPVLLSVDEGLLVSALGTAGRTYDTTLLDAAWSILRRSLRQKRAPNPESYLARIFAHASLGNLQRAFSALNEFENVYGNSGEVDQELFSPFTSLYPLVVACCKNGFSTLDSVYIQLENLSRADPPYKSVAALNCVVLGCANIWDLDRAYETFEAITGKIGLAPDIHSYNALMCAFGKLKKTAEASKVFEHLVSLGVKPNATTYSLLVDSHIINRDPKAALAVVDEMVEAGFTPSKEMLKKVRRRCSRELDFDSDEQVGSLAQKFKIRMGGEFRREMLFNLEYSADY</sequence>
<dbReference type="PANTHER" id="PTHR47205:SF1">
    <property type="entry name" value="OS07G0599000 PROTEIN"/>
    <property type="match status" value="1"/>
</dbReference>